<dbReference type="Proteomes" id="UP000076871">
    <property type="component" value="Unassembled WGS sequence"/>
</dbReference>
<evidence type="ECO:0000313" key="2">
    <source>
        <dbReference type="EMBL" id="KZS99773.1"/>
    </source>
</evidence>
<organism evidence="2 3">
    <name type="scientific">Laetiporus sulphureus 93-53</name>
    <dbReference type="NCBI Taxonomy" id="1314785"/>
    <lineage>
        <taxon>Eukaryota</taxon>
        <taxon>Fungi</taxon>
        <taxon>Dikarya</taxon>
        <taxon>Basidiomycota</taxon>
        <taxon>Agaricomycotina</taxon>
        <taxon>Agaricomycetes</taxon>
        <taxon>Polyporales</taxon>
        <taxon>Laetiporus</taxon>
    </lineage>
</organism>
<evidence type="ECO:0000313" key="3">
    <source>
        <dbReference type="Proteomes" id="UP000076871"/>
    </source>
</evidence>
<keyword evidence="3" id="KW-1185">Reference proteome</keyword>
<evidence type="ECO:0000256" key="1">
    <source>
        <dbReference type="SAM" id="MobiDB-lite"/>
    </source>
</evidence>
<dbReference type="AlphaFoldDB" id="A0A165AW63"/>
<protein>
    <submittedName>
        <fullName evidence="2">Uncharacterized protein</fullName>
    </submittedName>
</protein>
<dbReference type="InParanoid" id="A0A165AW63"/>
<dbReference type="EMBL" id="KV427718">
    <property type="protein sequence ID" value="KZS99773.1"/>
    <property type="molecule type" value="Genomic_DNA"/>
</dbReference>
<accession>A0A165AW63</accession>
<gene>
    <name evidence="2" type="ORF">LAESUDRAFT_71674</name>
</gene>
<feature type="region of interest" description="Disordered" evidence="1">
    <location>
        <begin position="1"/>
        <end position="20"/>
    </location>
</feature>
<dbReference type="RefSeq" id="XP_040757514.1">
    <property type="nucleotide sequence ID" value="XM_040907272.1"/>
</dbReference>
<proteinExistence type="predicted"/>
<dbReference type="GeneID" id="63824301"/>
<sequence length="397" mass="44352">MEIYSMQTADQEKDKSLDANGRSHTRVIAHTDIKSGPRPLTPTHISDHFTRPSRHMERYHIGHSGDGTYRDLGYHALRLATTFQTYHEEASHALRLTGSMIAPINERVVVTHRPPDSVLSDAATAYSTSMIFGQSTVTHERDVIAGCHGACGLCIPPTAPQHQLHSLSRASTSVKQNATTENALVLRGAVLGASDSHDLLVDENDCMPLSQNSLRCSPHMPINEYPQWSPPPLVEMCHSIDTVSSCTQNGTEYSRWTPPSIFVEDDGRDTTVDISSERLWEVPSSMKYILENGLRRRNVVDAGASDSSKRLRARSPRQSTQLPGWDLPVRTRLHDYAISSIHTMQRHSQSLRNKVTQMPSNTLQAFLRQHSPYTELIPNTLVVKSRQCPRSTRLRAP</sequence>
<reference evidence="2 3" key="1">
    <citation type="journal article" date="2016" name="Mol. Biol. Evol.">
        <title>Comparative Genomics of Early-Diverging Mushroom-Forming Fungi Provides Insights into the Origins of Lignocellulose Decay Capabilities.</title>
        <authorList>
            <person name="Nagy L.G."/>
            <person name="Riley R."/>
            <person name="Tritt A."/>
            <person name="Adam C."/>
            <person name="Daum C."/>
            <person name="Floudas D."/>
            <person name="Sun H."/>
            <person name="Yadav J.S."/>
            <person name="Pangilinan J."/>
            <person name="Larsson K.H."/>
            <person name="Matsuura K."/>
            <person name="Barry K."/>
            <person name="Labutti K."/>
            <person name="Kuo R."/>
            <person name="Ohm R.A."/>
            <person name="Bhattacharya S.S."/>
            <person name="Shirouzu T."/>
            <person name="Yoshinaga Y."/>
            <person name="Martin F.M."/>
            <person name="Grigoriev I.V."/>
            <person name="Hibbett D.S."/>
        </authorList>
    </citation>
    <scope>NUCLEOTIDE SEQUENCE [LARGE SCALE GENOMIC DNA]</scope>
    <source>
        <strain evidence="2 3">93-53</strain>
    </source>
</reference>
<name>A0A165AW63_9APHY</name>
<feature type="region of interest" description="Disordered" evidence="1">
    <location>
        <begin position="303"/>
        <end position="324"/>
    </location>
</feature>